<dbReference type="PANTHER" id="PTHR43409:SF7">
    <property type="entry name" value="BLL1977 PROTEIN"/>
    <property type="match status" value="1"/>
</dbReference>
<name>A0ABP6TX65_9ACTN</name>
<dbReference type="Proteomes" id="UP001501455">
    <property type="component" value="Unassembled WGS sequence"/>
</dbReference>
<dbReference type="InterPro" id="IPR034466">
    <property type="entry name" value="Methyltransferase_Class_B"/>
</dbReference>
<dbReference type="SUPFAM" id="SSF102114">
    <property type="entry name" value="Radical SAM enzymes"/>
    <property type="match status" value="1"/>
</dbReference>
<dbReference type="Pfam" id="PF04055">
    <property type="entry name" value="Radical_SAM"/>
    <property type="match status" value="1"/>
</dbReference>
<dbReference type="SFLD" id="SFLDG01123">
    <property type="entry name" value="methyltransferase_(Class_B)"/>
    <property type="match status" value="1"/>
</dbReference>
<proteinExistence type="predicted"/>
<dbReference type="SFLD" id="SFLDS00029">
    <property type="entry name" value="Radical_SAM"/>
    <property type="match status" value="1"/>
</dbReference>
<keyword evidence="12" id="KW-1185">Reference proteome</keyword>
<dbReference type="NCBIfam" id="TIGR04367">
    <property type="entry name" value="HpnR_B12_rSAM"/>
    <property type="match status" value="1"/>
</dbReference>
<evidence type="ECO:0000256" key="4">
    <source>
        <dbReference type="ARBA" id="ARBA00022691"/>
    </source>
</evidence>
<evidence type="ECO:0000256" key="3">
    <source>
        <dbReference type="ARBA" id="ARBA00022679"/>
    </source>
</evidence>
<dbReference type="SFLD" id="SFLDG01082">
    <property type="entry name" value="B12-binding_domain_containing"/>
    <property type="match status" value="1"/>
</dbReference>
<keyword evidence="6" id="KW-0408">Iron</keyword>
<dbReference type="InterPro" id="IPR007197">
    <property type="entry name" value="rSAM"/>
</dbReference>
<keyword evidence="2" id="KW-0489">Methyltransferase</keyword>
<sequence>MGGTRHGSAGIRRGHPSVPGSVRLPRGEVTMRLLLVHPSALMYSEIFLRLEPLGLERVAGAAREAGHEVRVVDLQVLRLGRLRDEVRSFRPEALGISLNYLANIPEAIALAARVKREVPGCFVFLGGHSVSFVAEEVLEQARGAVDAVVRGEGEPAVAPLLAAVRDGGVEGVPGVVTAAGRGPAPLMLHGIDTPLPARDLMRGRRRYFIGELDPCASIEFTRGCPWDCSFCSAWTFYGRSYRKASPEAAARDLANVREPNVFIVDDVAFIRPEHGDAIAAEVERRGIRKRYYLETRADVLLRHPEVFERWGRLGLRYMFLGMEAIDAEGLELYRKRVSPDENLKALEVARRLGIKVAINLIVDPAWDEERFRVVREFALAVPEIVHFTVMTPYPGTEIWHTESRRLTTRDYRLFDIQHAVVPTTLPLERFYEELVRTQAVINRKHLGLRTAFGAARVLTRNLLHGQTNFARMLWKFNQVYNPRRQLADHARPVRYELPLPQRLDVGDRRGLYVHTRGSTQGAPTRRTPD</sequence>
<reference evidence="12" key="1">
    <citation type="journal article" date="2019" name="Int. J. Syst. Evol. Microbiol.">
        <title>The Global Catalogue of Microorganisms (GCM) 10K type strain sequencing project: providing services to taxonomists for standard genome sequencing and annotation.</title>
        <authorList>
            <consortium name="The Broad Institute Genomics Platform"/>
            <consortium name="The Broad Institute Genome Sequencing Center for Infectious Disease"/>
            <person name="Wu L."/>
            <person name="Ma J."/>
        </authorList>
    </citation>
    <scope>NUCLEOTIDE SEQUENCE [LARGE SCALE GENOMIC DNA]</scope>
    <source>
        <strain evidence="12">JCM 4816</strain>
    </source>
</reference>
<comment type="cofactor">
    <cofactor evidence="1">
        <name>[4Fe-4S] cluster</name>
        <dbReference type="ChEBI" id="CHEBI:49883"/>
    </cofactor>
</comment>
<evidence type="ECO:0000256" key="2">
    <source>
        <dbReference type="ARBA" id="ARBA00022603"/>
    </source>
</evidence>
<evidence type="ECO:0000259" key="10">
    <source>
        <dbReference type="PROSITE" id="PS51918"/>
    </source>
</evidence>
<dbReference type="InterPro" id="IPR051198">
    <property type="entry name" value="BchE-like"/>
</dbReference>
<accession>A0ABP6TX65</accession>
<evidence type="ECO:0000259" key="9">
    <source>
        <dbReference type="PROSITE" id="PS51332"/>
    </source>
</evidence>
<evidence type="ECO:0000313" key="11">
    <source>
        <dbReference type="EMBL" id="GAA3499455.1"/>
    </source>
</evidence>
<evidence type="ECO:0000313" key="12">
    <source>
        <dbReference type="Proteomes" id="UP001501455"/>
    </source>
</evidence>
<dbReference type="InterPro" id="IPR058240">
    <property type="entry name" value="rSAM_sf"/>
</dbReference>
<dbReference type="SFLD" id="SFLDF00565">
    <property type="entry name" value="hopanoid_C3-methyltransferase"/>
    <property type="match status" value="1"/>
</dbReference>
<protein>
    <submittedName>
        <fullName evidence="11">Radical SAM protein</fullName>
    </submittedName>
</protein>
<evidence type="ECO:0000256" key="6">
    <source>
        <dbReference type="ARBA" id="ARBA00023004"/>
    </source>
</evidence>
<evidence type="ECO:0000256" key="8">
    <source>
        <dbReference type="SAM" id="MobiDB-lite"/>
    </source>
</evidence>
<dbReference type="InterPro" id="IPR027564">
    <property type="entry name" value="HpnR_B12_rSAM"/>
</dbReference>
<dbReference type="InterPro" id="IPR036724">
    <property type="entry name" value="Cobalamin-bd_sf"/>
</dbReference>
<dbReference type="PANTHER" id="PTHR43409">
    <property type="entry name" value="ANAEROBIC MAGNESIUM-PROTOPORPHYRIN IX MONOMETHYL ESTER CYCLASE-RELATED"/>
    <property type="match status" value="1"/>
</dbReference>
<organism evidence="11 12">
    <name type="scientific">Streptomyces prasinosporus</name>
    <dbReference type="NCBI Taxonomy" id="68256"/>
    <lineage>
        <taxon>Bacteria</taxon>
        <taxon>Bacillati</taxon>
        <taxon>Actinomycetota</taxon>
        <taxon>Actinomycetes</taxon>
        <taxon>Kitasatosporales</taxon>
        <taxon>Streptomycetaceae</taxon>
        <taxon>Streptomyces</taxon>
        <taxon>Streptomyces albogriseolus group</taxon>
    </lineage>
</organism>
<dbReference type="Pfam" id="PF02310">
    <property type="entry name" value="B12-binding"/>
    <property type="match status" value="1"/>
</dbReference>
<evidence type="ECO:0000256" key="7">
    <source>
        <dbReference type="ARBA" id="ARBA00023014"/>
    </source>
</evidence>
<keyword evidence="5" id="KW-0479">Metal-binding</keyword>
<dbReference type="SMART" id="SM00729">
    <property type="entry name" value="Elp3"/>
    <property type="match status" value="1"/>
</dbReference>
<dbReference type="SUPFAM" id="SSF52242">
    <property type="entry name" value="Cobalamin (vitamin B12)-binding domain"/>
    <property type="match status" value="1"/>
</dbReference>
<dbReference type="PROSITE" id="PS51332">
    <property type="entry name" value="B12_BINDING"/>
    <property type="match status" value="1"/>
</dbReference>
<feature type="region of interest" description="Disordered" evidence="8">
    <location>
        <begin position="1"/>
        <end position="23"/>
    </location>
</feature>
<comment type="caution">
    <text evidence="11">The sequence shown here is derived from an EMBL/GenBank/DDBJ whole genome shotgun (WGS) entry which is preliminary data.</text>
</comment>
<dbReference type="Gene3D" id="3.40.50.280">
    <property type="entry name" value="Cobalamin-binding domain"/>
    <property type="match status" value="1"/>
</dbReference>
<feature type="domain" description="Radical SAM core" evidence="10">
    <location>
        <begin position="210"/>
        <end position="444"/>
    </location>
</feature>
<gene>
    <name evidence="11" type="ORF">GCM10019016_065590</name>
</gene>
<keyword evidence="7" id="KW-0411">Iron-sulfur</keyword>
<dbReference type="Gene3D" id="3.20.20.70">
    <property type="entry name" value="Aldolase class I"/>
    <property type="match status" value="1"/>
</dbReference>
<dbReference type="EMBL" id="BAAAXF010000046">
    <property type="protein sequence ID" value="GAA3499455.1"/>
    <property type="molecule type" value="Genomic_DNA"/>
</dbReference>
<dbReference type="InterPro" id="IPR006158">
    <property type="entry name" value="Cobalamin-bd"/>
</dbReference>
<dbReference type="PROSITE" id="PS51918">
    <property type="entry name" value="RADICAL_SAM"/>
    <property type="match status" value="1"/>
</dbReference>
<dbReference type="CDD" id="cd01335">
    <property type="entry name" value="Radical_SAM"/>
    <property type="match status" value="1"/>
</dbReference>
<keyword evidence="4" id="KW-0949">S-adenosyl-L-methionine</keyword>
<keyword evidence="3" id="KW-0808">Transferase</keyword>
<evidence type="ECO:0000256" key="5">
    <source>
        <dbReference type="ARBA" id="ARBA00022723"/>
    </source>
</evidence>
<dbReference type="InterPro" id="IPR013785">
    <property type="entry name" value="Aldolase_TIM"/>
</dbReference>
<dbReference type="InterPro" id="IPR006638">
    <property type="entry name" value="Elp3/MiaA/NifB-like_rSAM"/>
</dbReference>
<feature type="domain" description="B12-binding" evidence="9">
    <location>
        <begin position="38"/>
        <end position="171"/>
    </location>
</feature>
<dbReference type="CDD" id="cd02068">
    <property type="entry name" value="radical_SAM_B12_BD"/>
    <property type="match status" value="1"/>
</dbReference>
<evidence type="ECO:0000256" key="1">
    <source>
        <dbReference type="ARBA" id="ARBA00001966"/>
    </source>
</evidence>